<dbReference type="PANTHER" id="PTHR37389">
    <property type="entry name" value="NODULIN-24"/>
    <property type="match status" value="1"/>
</dbReference>
<evidence type="ECO:0008006" key="5">
    <source>
        <dbReference type="Google" id="ProtNLM"/>
    </source>
</evidence>
<name>A0ABD3SXF6_9LAMI</name>
<evidence type="ECO:0000256" key="1">
    <source>
        <dbReference type="SAM" id="MobiDB-lite"/>
    </source>
</evidence>
<protein>
    <recommendedName>
        <fullName evidence="5">Glycine-rich protein</fullName>
    </recommendedName>
</protein>
<feature type="chain" id="PRO_5044882871" description="Glycine-rich protein" evidence="2">
    <location>
        <begin position="26"/>
        <end position="141"/>
    </location>
</feature>
<feature type="signal peptide" evidence="2">
    <location>
        <begin position="1"/>
        <end position="25"/>
    </location>
</feature>
<dbReference type="Pfam" id="PF07172">
    <property type="entry name" value="GRP"/>
    <property type="match status" value="1"/>
</dbReference>
<proteinExistence type="predicted"/>
<accession>A0ABD3SXF6</accession>
<keyword evidence="2" id="KW-0732">Signal</keyword>
<comment type="caution">
    <text evidence="3">The sequence shown here is derived from an EMBL/GenBank/DDBJ whole genome shotgun (WGS) entry which is preliminary data.</text>
</comment>
<keyword evidence="4" id="KW-1185">Reference proteome</keyword>
<dbReference type="Proteomes" id="UP001634393">
    <property type="component" value="Unassembled WGS sequence"/>
</dbReference>
<dbReference type="EMBL" id="JBJXBP010000005">
    <property type="protein sequence ID" value="KAL3829304.1"/>
    <property type="molecule type" value="Genomic_DNA"/>
</dbReference>
<dbReference type="AlphaFoldDB" id="A0ABD3SXF6"/>
<evidence type="ECO:0000313" key="3">
    <source>
        <dbReference type="EMBL" id="KAL3829304.1"/>
    </source>
</evidence>
<sequence length="141" mass="13661">MGSKTMLCVGIFLAMVLLISSEVAARDLLAAETSNTVDTSEHKDGPGVDDAKYGGYPGGGGGYPGGGGGYPGRGGGGGGYPGRGGGGGGYPGRGGGGGGYPGRGGGGGGYCRYGCCGRNYKRGSCRCCTFAGEKVDAQPQN</sequence>
<evidence type="ECO:0000256" key="2">
    <source>
        <dbReference type="SAM" id="SignalP"/>
    </source>
</evidence>
<feature type="compositionally biased region" description="Basic and acidic residues" evidence="1">
    <location>
        <begin position="39"/>
        <end position="52"/>
    </location>
</feature>
<organism evidence="3 4">
    <name type="scientific">Penstemon smallii</name>
    <dbReference type="NCBI Taxonomy" id="265156"/>
    <lineage>
        <taxon>Eukaryota</taxon>
        <taxon>Viridiplantae</taxon>
        <taxon>Streptophyta</taxon>
        <taxon>Embryophyta</taxon>
        <taxon>Tracheophyta</taxon>
        <taxon>Spermatophyta</taxon>
        <taxon>Magnoliopsida</taxon>
        <taxon>eudicotyledons</taxon>
        <taxon>Gunneridae</taxon>
        <taxon>Pentapetalae</taxon>
        <taxon>asterids</taxon>
        <taxon>lamiids</taxon>
        <taxon>Lamiales</taxon>
        <taxon>Plantaginaceae</taxon>
        <taxon>Cheloneae</taxon>
        <taxon>Penstemon</taxon>
    </lineage>
</organism>
<feature type="region of interest" description="Disordered" evidence="1">
    <location>
        <begin position="33"/>
        <end position="98"/>
    </location>
</feature>
<reference evidence="3 4" key="1">
    <citation type="submission" date="2024-12" db="EMBL/GenBank/DDBJ databases">
        <title>The unique morphological basis and parallel evolutionary history of personate flowers in Penstemon.</title>
        <authorList>
            <person name="Depatie T.H."/>
            <person name="Wessinger C.A."/>
        </authorList>
    </citation>
    <scope>NUCLEOTIDE SEQUENCE [LARGE SCALE GENOMIC DNA]</scope>
    <source>
        <strain evidence="3">WTNN_2</strain>
        <tissue evidence="3">Leaf</tissue>
    </source>
</reference>
<dbReference type="InterPro" id="IPR010800">
    <property type="entry name" value="GRP"/>
</dbReference>
<feature type="compositionally biased region" description="Gly residues" evidence="1">
    <location>
        <begin position="55"/>
        <end position="98"/>
    </location>
</feature>
<dbReference type="PANTHER" id="PTHR37389:SF40">
    <property type="entry name" value="NODULIN-24"/>
    <property type="match status" value="1"/>
</dbReference>
<gene>
    <name evidence="3" type="ORF">ACJIZ3_018106</name>
</gene>
<evidence type="ECO:0000313" key="4">
    <source>
        <dbReference type="Proteomes" id="UP001634393"/>
    </source>
</evidence>